<comment type="similarity">
    <text evidence="5">Belongs to the truncated hemoglobin family. Group II subfamily.</text>
</comment>
<keyword evidence="3" id="KW-0479">Metal-binding</keyword>
<accession>A0A9E4K2Z2</accession>
<evidence type="ECO:0000256" key="2">
    <source>
        <dbReference type="ARBA" id="ARBA00022617"/>
    </source>
</evidence>
<dbReference type="GO" id="GO:0019825">
    <property type="term" value="F:oxygen binding"/>
    <property type="evidence" value="ECO:0007669"/>
    <property type="project" value="InterPro"/>
</dbReference>
<proteinExistence type="inferred from homology"/>
<dbReference type="InterPro" id="IPR001486">
    <property type="entry name" value="Hemoglobin_trunc"/>
</dbReference>
<dbReference type="Proteomes" id="UP000886687">
    <property type="component" value="Unassembled WGS sequence"/>
</dbReference>
<sequence>MQPAATHYERLGGEKSVRELVDRFYDLMDDQDELTELRQLHAKSLKVSREKLFMFLSGWLGGPSLYTDKYGHPRLRARHLPFSIGIEERDQWMQCMQTAMQQMSLDESLQEELLQAFSKTADFMRNRED</sequence>
<evidence type="ECO:0000256" key="3">
    <source>
        <dbReference type="ARBA" id="ARBA00022723"/>
    </source>
</evidence>
<dbReference type="Pfam" id="PF01152">
    <property type="entry name" value="Bac_globin"/>
    <property type="match status" value="1"/>
</dbReference>
<dbReference type="GO" id="GO:0005344">
    <property type="term" value="F:oxygen carrier activity"/>
    <property type="evidence" value="ECO:0007669"/>
    <property type="project" value="InterPro"/>
</dbReference>
<evidence type="ECO:0000256" key="5">
    <source>
        <dbReference type="ARBA" id="ARBA00034496"/>
    </source>
</evidence>
<dbReference type="Gene3D" id="1.10.490.10">
    <property type="entry name" value="Globins"/>
    <property type="match status" value="1"/>
</dbReference>
<name>A0A9E4K2Z2_9GAMM</name>
<reference evidence="6" key="1">
    <citation type="journal article" date="2021" name="Proc. Natl. Acad. Sci. U.S.A.">
        <title>Global biogeography of chemosynthetic symbionts reveals both localized and globally distributed symbiont groups. .</title>
        <authorList>
            <person name="Osvatic J.T."/>
            <person name="Wilkins L.G.E."/>
            <person name="Leibrecht L."/>
            <person name="Leray M."/>
            <person name="Zauner S."/>
            <person name="Polzin J."/>
            <person name="Camacho Y."/>
            <person name="Gros O."/>
            <person name="van Gils J.A."/>
            <person name="Eisen J.A."/>
            <person name="Petersen J.M."/>
            <person name="Yuen B."/>
        </authorList>
    </citation>
    <scope>NUCLEOTIDE SEQUENCE</scope>
    <source>
        <strain evidence="6">MAGL173</strain>
    </source>
</reference>
<dbReference type="AlphaFoldDB" id="A0A9E4K2Z2"/>
<dbReference type="SUPFAM" id="SSF46458">
    <property type="entry name" value="Globin-like"/>
    <property type="match status" value="1"/>
</dbReference>
<dbReference type="GO" id="GO:0046872">
    <property type="term" value="F:metal ion binding"/>
    <property type="evidence" value="ECO:0007669"/>
    <property type="project" value="UniProtKB-KW"/>
</dbReference>
<keyword evidence="2" id="KW-0349">Heme</keyword>
<dbReference type="PANTHER" id="PTHR47366">
    <property type="entry name" value="TWO-ON-TWO HEMOGLOBIN-3"/>
    <property type="match status" value="1"/>
</dbReference>
<protein>
    <submittedName>
        <fullName evidence="6">Group II truncated hemoglobin</fullName>
    </submittedName>
</protein>
<evidence type="ECO:0000256" key="4">
    <source>
        <dbReference type="ARBA" id="ARBA00023004"/>
    </source>
</evidence>
<comment type="caution">
    <text evidence="6">The sequence shown here is derived from an EMBL/GenBank/DDBJ whole genome shotgun (WGS) entry which is preliminary data.</text>
</comment>
<keyword evidence="1" id="KW-0813">Transport</keyword>
<evidence type="ECO:0000313" key="6">
    <source>
        <dbReference type="EMBL" id="MCG7938018.1"/>
    </source>
</evidence>
<dbReference type="CDD" id="cd14773">
    <property type="entry name" value="TrHb2_PhHbO-like_O"/>
    <property type="match status" value="1"/>
</dbReference>
<dbReference type="GO" id="GO:0020037">
    <property type="term" value="F:heme binding"/>
    <property type="evidence" value="ECO:0007669"/>
    <property type="project" value="InterPro"/>
</dbReference>
<gene>
    <name evidence="6" type="ORF">JAZ04_04055</name>
</gene>
<dbReference type="InterPro" id="IPR012292">
    <property type="entry name" value="Globin/Proto"/>
</dbReference>
<dbReference type="PANTHER" id="PTHR47366:SF1">
    <property type="entry name" value="TWO-ON-TWO HEMOGLOBIN-3"/>
    <property type="match status" value="1"/>
</dbReference>
<evidence type="ECO:0000313" key="7">
    <source>
        <dbReference type="Proteomes" id="UP000886687"/>
    </source>
</evidence>
<dbReference type="EMBL" id="JAEPDI010000001">
    <property type="protein sequence ID" value="MCG7938018.1"/>
    <property type="molecule type" value="Genomic_DNA"/>
</dbReference>
<dbReference type="InterPro" id="IPR009050">
    <property type="entry name" value="Globin-like_sf"/>
</dbReference>
<evidence type="ECO:0000256" key="1">
    <source>
        <dbReference type="ARBA" id="ARBA00022448"/>
    </source>
</evidence>
<organism evidence="6 7">
    <name type="scientific">Candidatus Thiodiazotropha lotti</name>
    <dbReference type="NCBI Taxonomy" id="2792787"/>
    <lineage>
        <taxon>Bacteria</taxon>
        <taxon>Pseudomonadati</taxon>
        <taxon>Pseudomonadota</taxon>
        <taxon>Gammaproteobacteria</taxon>
        <taxon>Chromatiales</taxon>
        <taxon>Sedimenticolaceae</taxon>
        <taxon>Candidatus Thiodiazotropha</taxon>
    </lineage>
</organism>
<keyword evidence="4" id="KW-0408">Iron</keyword>
<dbReference type="InterPro" id="IPR044203">
    <property type="entry name" value="GlbO/GLB3-like"/>
</dbReference>